<evidence type="ECO:0000256" key="2">
    <source>
        <dbReference type="ARBA" id="ARBA00022448"/>
    </source>
</evidence>
<dbReference type="RefSeq" id="WP_047194338.1">
    <property type="nucleotide sequence ID" value="NZ_CP011371.1"/>
</dbReference>
<evidence type="ECO:0000256" key="3">
    <source>
        <dbReference type="ARBA" id="ARBA00022475"/>
    </source>
</evidence>
<dbReference type="STRING" id="413882.AAW51_1790"/>
<evidence type="ECO:0000256" key="7">
    <source>
        <dbReference type="RuleBase" id="RU363032"/>
    </source>
</evidence>
<dbReference type="Pfam" id="PF00528">
    <property type="entry name" value="BPD_transp_1"/>
    <property type="match status" value="1"/>
</dbReference>
<evidence type="ECO:0000256" key="6">
    <source>
        <dbReference type="ARBA" id="ARBA00023136"/>
    </source>
</evidence>
<accession>A0A0G3BMA0</accession>
<dbReference type="Gene3D" id="1.10.3720.10">
    <property type="entry name" value="MetI-like"/>
    <property type="match status" value="1"/>
</dbReference>
<gene>
    <name evidence="9" type="ORF">AAW51_1790</name>
</gene>
<feature type="transmembrane region" description="Helical" evidence="7">
    <location>
        <begin position="141"/>
        <end position="160"/>
    </location>
</feature>
<dbReference type="Proteomes" id="UP000035352">
    <property type="component" value="Chromosome"/>
</dbReference>
<dbReference type="SUPFAM" id="SSF161098">
    <property type="entry name" value="MetI-like"/>
    <property type="match status" value="1"/>
</dbReference>
<dbReference type="PATRIC" id="fig|413882.6.peg.1885"/>
<evidence type="ECO:0000256" key="1">
    <source>
        <dbReference type="ARBA" id="ARBA00004651"/>
    </source>
</evidence>
<dbReference type="OrthoDB" id="9794684at2"/>
<feature type="transmembrane region" description="Helical" evidence="7">
    <location>
        <begin position="107"/>
        <end position="129"/>
    </location>
</feature>
<reference evidence="9 10" key="1">
    <citation type="submission" date="2015-05" db="EMBL/GenBank/DDBJ databases">
        <authorList>
            <person name="Tang B."/>
            <person name="Yu Y."/>
        </authorList>
    </citation>
    <scope>NUCLEOTIDE SEQUENCE [LARGE SCALE GENOMIC DNA]</scope>
    <source>
        <strain evidence="9 10">DSM 7029</strain>
    </source>
</reference>
<organism evidence="9 10">
    <name type="scientific">Caldimonas brevitalea</name>
    <dbReference type="NCBI Taxonomy" id="413882"/>
    <lineage>
        <taxon>Bacteria</taxon>
        <taxon>Pseudomonadati</taxon>
        <taxon>Pseudomonadota</taxon>
        <taxon>Betaproteobacteria</taxon>
        <taxon>Burkholderiales</taxon>
        <taxon>Sphaerotilaceae</taxon>
        <taxon>Caldimonas</taxon>
    </lineage>
</organism>
<dbReference type="GO" id="GO:0055085">
    <property type="term" value="P:transmembrane transport"/>
    <property type="evidence" value="ECO:0007669"/>
    <property type="project" value="InterPro"/>
</dbReference>
<sequence>MNKLNPGTAAAYGLVLAGALVMLMPFYFMFVFATHSTSDILSLPPPLWFGDNLLANLHDLVERRPHFWRSMGLSLWIAVATTALNLFFCSLAGYAFAMYDFRFKDALFGFVMATLLLPSFLGTVPTVMLMSALDWMNSTRALIVPAACTAVGVFLMRQYIGSGVPKDLIEAARMDGCTEFGIYWRIVLPLIGPALGTLGLVTFITAYNNFFGALLVMRDQEMFTAPLVLRSLQGTTGATLAAISVGSAITTLPLLVIFVIYSRRLIEGLTAGAVKG</sequence>
<keyword evidence="5 7" id="KW-1133">Transmembrane helix</keyword>
<keyword evidence="3" id="KW-1003">Cell membrane</keyword>
<dbReference type="InterPro" id="IPR035906">
    <property type="entry name" value="MetI-like_sf"/>
</dbReference>
<keyword evidence="6 7" id="KW-0472">Membrane</keyword>
<feature type="transmembrane region" description="Helical" evidence="7">
    <location>
        <begin position="238"/>
        <end position="261"/>
    </location>
</feature>
<evidence type="ECO:0000259" key="8">
    <source>
        <dbReference type="PROSITE" id="PS50928"/>
    </source>
</evidence>
<keyword evidence="4 7" id="KW-0812">Transmembrane</keyword>
<evidence type="ECO:0000256" key="4">
    <source>
        <dbReference type="ARBA" id="ARBA00022692"/>
    </source>
</evidence>
<dbReference type="KEGG" id="pbh:AAW51_1790"/>
<feature type="transmembrane region" description="Helical" evidence="7">
    <location>
        <begin position="73"/>
        <end position="95"/>
    </location>
</feature>
<name>A0A0G3BMA0_9BURK</name>
<evidence type="ECO:0000313" key="10">
    <source>
        <dbReference type="Proteomes" id="UP000035352"/>
    </source>
</evidence>
<feature type="transmembrane region" description="Helical" evidence="7">
    <location>
        <begin position="12"/>
        <end position="33"/>
    </location>
</feature>
<dbReference type="InterPro" id="IPR000515">
    <property type="entry name" value="MetI-like"/>
</dbReference>
<comment type="similarity">
    <text evidence="7">Belongs to the binding-protein-dependent transport system permease family.</text>
</comment>
<keyword evidence="10" id="KW-1185">Reference proteome</keyword>
<evidence type="ECO:0000313" key="9">
    <source>
        <dbReference type="EMBL" id="AKJ28481.1"/>
    </source>
</evidence>
<protein>
    <submittedName>
        <fullName evidence="9">Sugar ABC transporter permease</fullName>
    </submittedName>
</protein>
<evidence type="ECO:0000256" key="5">
    <source>
        <dbReference type="ARBA" id="ARBA00022989"/>
    </source>
</evidence>
<dbReference type="PROSITE" id="PS50928">
    <property type="entry name" value="ABC_TM1"/>
    <property type="match status" value="1"/>
</dbReference>
<keyword evidence="2 7" id="KW-0813">Transport</keyword>
<dbReference type="EMBL" id="CP011371">
    <property type="protein sequence ID" value="AKJ28481.1"/>
    <property type="molecule type" value="Genomic_DNA"/>
</dbReference>
<dbReference type="CDD" id="cd06261">
    <property type="entry name" value="TM_PBP2"/>
    <property type="match status" value="1"/>
</dbReference>
<comment type="subcellular location">
    <subcellularLocation>
        <location evidence="1 7">Cell membrane</location>
        <topology evidence="1 7">Multi-pass membrane protein</topology>
    </subcellularLocation>
</comment>
<dbReference type="GO" id="GO:0005886">
    <property type="term" value="C:plasma membrane"/>
    <property type="evidence" value="ECO:0007669"/>
    <property type="project" value="UniProtKB-SubCell"/>
</dbReference>
<dbReference type="PANTHER" id="PTHR43744:SF12">
    <property type="entry name" value="ABC TRANSPORTER PERMEASE PROTEIN MG189-RELATED"/>
    <property type="match status" value="1"/>
</dbReference>
<dbReference type="PANTHER" id="PTHR43744">
    <property type="entry name" value="ABC TRANSPORTER PERMEASE PROTEIN MG189-RELATED-RELATED"/>
    <property type="match status" value="1"/>
</dbReference>
<feature type="domain" description="ABC transmembrane type-1" evidence="8">
    <location>
        <begin position="71"/>
        <end position="261"/>
    </location>
</feature>
<dbReference type="AlphaFoldDB" id="A0A0G3BMA0"/>
<proteinExistence type="inferred from homology"/>